<name>A0A7W9YL87_9ACTN</name>
<evidence type="ECO:0000256" key="1">
    <source>
        <dbReference type="SAM" id="MobiDB-lite"/>
    </source>
</evidence>
<evidence type="ECO:0000313" key="2">
    <source>
        <dbReference type="EMBL" id="MBB6173611.1"/>
    </source>
</evidence>
<proteinExistence type="predicted"/>
<protein>
    <submittedName>
        <fullName evidence="2">Uncharacterized protein</fullName>
    </submittedName>
</protein>
<feature type="region of interest" description="Disordered" evidence="1">
    <location>
        <begin position="186"/>
        <end position="206"/>
    </location>
</feature>
<accession>A0A7W9YL87</accession>
<reference evidence="2 3" key="1">
    <citation type="submission" date="2020-08" db="EMBL/GenBank/DDBJ databases">
        <title>Sequencing the genomes of 1000 actinobacteria strains.</title>
        <authorList>
            <person name="Klenk H.-P."/>
        </authorList>
    </citation>
    <scope>NUCLEOTIDE SEQUENCE [LARGE SCALE GENOMIC DNA]</scope>
    <source>
        <strain evidence="2 3">DSM 46659</strain>
    </source>
</reference>
<evidence type="ECO:0000313" key="3">
    <source>
        <dbReference type="Proteomes" id="UP000546642"/>
    </source>
</evidence>
<comment type="caution">
    <text evidence="2">The sequence shown here is derived from an EMBL/GenBank/DDBJ whole genome shotgun (WGS) entry which is preliminary data.</text>
</comment>
<dbReference type="EMBL" id="JACHDS010000001">
    <property type="protein sequence ID" value="MBB6173611.1"/>
    <property type="molecule type" value="Genomic_DNA"/>
</dbReference>
<feature type="region of interest" description="Disordered" evidence="1">
    <location>
        <begin position="38"/>
        <end position="57"/>
    </location>
</feature>
<dbReference type="RefSeq" id="WP_184077105.1">
    <property type="nucleotide sequence ID" value="NZ_JACHDS010000001.1"/>
</dbReference>
<dbReference type="Proteomes" id="UP000546642">
    <property type="component" value="Unassembled WGS sequence"/>
</dbReference>
<gene>
    <name evidence="2" type="ORF">HNR23_003671</name>
</gene>
<dbReference type="AlphaFoldDB" id="A0A7W9YL87"/>
<sequence length="360" mass="38333">MIPRHPTTRSERAPGGFPRRWAVAASAAALTASLTGCLDEDGADGDAAPPAPPPLGTPEEVVAGMVDLIDSAESYLVDLDAEVAAGEGGYAQHETFVLSTDPEPVFQWFERFPAIGDGDAYEQAWLRVGGDGPILFRTTYASAPREDRFYSRAGADATAPPLGPEHTLSRDPVGAPVKDLAATMSVAEEDKEPGEGPDGDDGAVVRYSGTFDLTSPAAAGEKAEVQEGVPFELRVDEHAHPTGLTYETVTGPHTWTYHSIDAPPATRYCGTVEGVPHTGTARVVPTHGDIACDEAVDVVERYLEMPDGQKDGTGYLAEVDGWTCGIRTRAEIDGRTAEDVARCSTDWPETTRRVDLLRVD</sequence>
<keyword evidence="3" id="KW-1185">Reference proteome</keyword>
<feature type="compositionally biased region" description="Acidic residues" evidence="1">
    <location>
        <begin position="187"/>
        <end position="201"/>
    </location>
</feature>
<organism evidence="2 3">
    <name type="scientific">Nocardiopsis mwathae</name>
    <dbReference type="NCBI Taxonomy" id="1472723"/>
    <lineage>
        <taxon>Bacteria</taxon>
        <taxon>Bacillati</taxon>
        <taxon>Actinomycetota</taxon>
        <taxon>Actinomycetes</taxon>
        <taxon>Streptosporangiales</taxon>
        <taxon>Nocardiopsidaceae</taxon>
        <taxon>Nocardiopsis</taxon>
    </lineage>
</organism>